<proteinExistence type="predicted"/>
<evidence type="ECO:0000313" key="3">
    <source>
        <dbReference type="Proteomes" id="UP000826195"/>
    </source>
</evidence>
<gene>
    <name evidence="2" type="ORF">KQX54_004222</name>
</gene>
<protein>
    <submittedName>
        <fullName evidence="2">Uncharacterized protein</fullName>
    </submittedName>
</protein>
<evidence type="ECO:0000256" key="1">
    <source>
        <dbReference type="SAM" id="MobiDB-lite"/>
    </source>
</evidence>
<accession>A0AAV7IBA4</accession>
<feature type="compositionally biased region" description="Gly residues" evidence="1">
    <location>
        <begin position="86"/>
        <end position="97"/>
    </location>
</feature>
<comment type="caution">
    <text evidence="2">The sequence shown here is derived from an EMBL/GenBank/DDBJ whole genome shotgun (WGS) entry which is preliminary data.</text>
</comment>
<name>A0AAV7IBA4_COTGL</name>
<dbReference type="AlphaFoldDB" id="A0AAV7IBA4"/>
<feature type="region of interest" description="Disordered" evidence="1">
    <location>
        <begin position="77"/>
        <end position="97"/>
    </location>
</feature>
<keyword evidence="3" id="KW-1185">Reference proteome</keyword>
<organism evidence="2 3">
    <name type="scientific">Cotesia glomerata</name>
    <name type="common">Lepidopteran parasitic wasp</name>
    <name type="synonym">Apanteles glomeratus</name>
    <dbReference type="NCBI Taxonomy" id="32391"/>
    <lineage>
        <taxon>Eukaryota</taxon>
        <taxon>Metazoa</taxon>
        <taxon>Ecdysozoa</taxon>
        <taxon>Arthropoda</taxon>
        <taxon>Hexapoda</taxon>
        <taxon>Insecta</taxon>
        <taxon>Pterygota</taxon>
        <taxon>Neoptera</taxon>
        <taxon>Endopterygota</taxon>
        <taxon>Hymenoptera</taxon>
        <taxon>Apocrita</taxon>
        <taxon>Ichneumonoidea</taxon>
        <taxon>Braconidae</taxon>
        <taxon>Microgastrinae</taxon>
        <taxon>Cotesia</taxon>
    </lineage>
</organism>
<dbReference type="Proteomes" id="UP000826195">
    <property type="component" value="Unassembled WGS sequence"/>
</dbReference>
<evidence type="ECO:0000313" key="2">
    <source>
        <dbReference type="EMBL" id="KAH0548908.1"/>
    </source>
</evidence>
<sequence length="115" mass="11854">MGRTKTKPNVQTGRNEAARVLFVRLSTSFLLPHSIHLAAAPTLPPPRRPDSSQQLNSLTVNDTHGVFSFHVSLLKATPSSSTDAGNGAGEGSDGVGGAVGGGDAFASSLALLYRL</sequence>
<reference evidence="2 3" key="1">
    <citation type="journal article" date="2021" name="J. Hered.">
        <title>A chromosome-level genome assembly of the parasitoid wasp, Cotesia glomerata (Hymenoptera: Braconidae).</title>
        <authorList>
            <person name="Pinto B.J."/>
            <person name="Weis J.J."/>
            <person name="Gamble T."/>
            <person name="Ode P.J."/>
            <person name="Paul R."/>
            <person name="Zaspel J.M."/>
        </authorList>
    </citation>
    <scope>NUCLEOTIDE SEQUENCE [LARGE SCALE GENOMIC DNA]</scope>
    <source>
        <strain evidence="2">CgM1</strain>
    </source>
</reference>
<dbReference type="EMBL" id="JAHXZJ010001864">
    <property type="protein sequence ID" value="KAH0548908.1"/>
    <property type="molecule type" value="Genomic_DNA"/>
</dbReference>